<accession>A0A2U1P1K6</accession>
<dbReference type="InterPro" id="IPR038765">
    <property type="entry name" value="Papain-like_cys_pep_sf"/>
</dbReference>
<reference evidence="3 4" key="1">
    <citation type="journal article" date="2018" name="Mol. Plant">
        <title>The genome of Artemisia annua provides insight into the evolution of Asteraceae family and artemisinin biosynthesis.</title>
        <authorList>
            <person name="Shen Q."/>
            <person name="Zhang L."/>
            <person name="Liao Z."/>
            <person name="Wang S."/>
            <person name="Yan T."/>
            <person name="Shi P."/>
            <person name="Liu M."/>
            <person name="Fu X."/>
            <person name="Pan Q."/>
            <person name="Wang Y."/>
            <person name="Lv Z."/>
            <person name="Lu X."/>
            <person name="Zhang F."/>
            <person name="Jiang W."/>
            <person name="Ma Y."/>
            <person name="Chen M."/>
            <person name="Hao X."/>
            <person name="Li L."/>
            <person name="Tang Y."/>
            <person name="Lv G."/>
            <person name="Zhou Y."/>
            <person name="Sun X."/>
            <person name="Brodelius P.E."/>
            <person name="Rose J.K.C."/>
            <person name="Tang K."/>
        </authorList>
    </citation>
    <scope>NUCLEOTIDE SEQUENCE [LARGE SCALE GENOMIC DNA]</scope>
    <source>
        <strain evidence="4">cv. Huhao1</strain>
        <tissue evidence="3">Leaf</tissue>
    </source>
</reference>
<evidence type="ECO:0000313" key="4">
    <source>
        <dbReference type="Proteomes" id="UP000245207"/>
    </source>
</evidence>
<evidence type="ECO:0000259" key="2">
    <source>
        <dbReference type="PROSITE" id="PS50802"/>
    </source>
</evidence>
<dbReference type="Proteomes" id="UP000245207">
    <property type="component" value="Unassembled WGS sequence"/>
</dbReference>
<gene>
    <name evidence="3" type="ORF">CTI12_AA204660</name>
</gene>
<feature type="region of interest" description="Disordered" evidence="1">
    <location>
        <begin position="1"/>
        <end position="30"/>
    </location>
</feature>
<name>A0A2U1P1K6_ARTAN</name>
<comment type="caution">
    <text evidence="3">The sequence shown here is derived from an EMBL/GenBank/DDBJ whole genome shotgun (WGS) entry which is preliminary data.</text>
</comment>
<feature type="compositionally biased region" description="Basic residues" evidence="1">
    <location>
        <begin position="1"/>
        <end position="11"/>
    </location>
</feature>
<organism evidence="3 4">
    <name type="scientific">Artemisia annua</name>
    <name type="common">Sweet wormwood</name>
    <dbReference type="NCBI Taxonomy" id="35608"/>
    <lineage>
        <taxon>Eukaryota</taxon>
        <taxon>Viridiplantae</taxon>
        <taxon>Streptophyta</taxon>
        <taxon>Embryophyta</taxon>
        <taxon>Tracheophyta</taxon>
        <taxon>Spermatophyta</taxon>
        <taxon>Magnoliopsida</taxon>
        <taxon>eudicotyledons</taxon>
        <taxon>Gunneridae</taxon>
        <taxon>Pentapetalae</taxon>
        <taxon>asterids</taxon>
        <taxon>campanulids</taxon>
        <taxon>Asterales</taxon>
        <taxon>Asteraceae</taxon>
        <taxon>Asteroideae</taxon>
        <taxon>Anthemideae</taxon>
        <taxon>Artemisiinae</taxon>
        <taxon>Artemisia</taxon>
    </lineage>
</organism>
<dbReference type="AlphaFoldDB" id="A0A2U1P1K6"/>
<dbReference type="EMBL" id="PKPP01001828">
    <property type="protein sequence ID" value="PWA79644.1"/>
    <property type="molecule type" value="Genomic_DNA"/>
</dbReference>
<evidence type="ECO:0000256" key="1">
    <source>
        <dbReference type="SAM" id="MobiDB-lite"/>
    </source>
</evidence>
<dbReference type="OrthoDB" id="10652201at2759"/>
<feature type="domain" description="OTU" evidence="2">
    <location>
        <begin position="43"/>
        <end position="129"/>
    </location>
</feature>
<protein>
    <submittedName>
        <fullName evidence="3">Ovarian tumor, otubain</fullName>
    </submittedName>
</protein>
<evidence type="ECO:0000313" key="3">
    <source>
        <dbReference type="EMBL" id="PWA79644.1"/>
    </source>
</evidence>
<dbReference type="InterPro" id="IPR003323">
    <property type="entry name" value="OTU_dom"/>
</dbReference>
<dbReference type="SUPFAM" id="SSF54001">
    <property type="entry name" value="Cysteine proteinases"/>
    <property type="match status" value="1"/>
</dbReference>
<dbReference type="STRING" id="35608.A0A2U1P1K6"/>
<sequence length="129" mass="14395">MVKTKINKKPKPNNNNKQQHNGKKNGNKSDISEFRAQLDALGLKIIEVTADGNCFFRFVYMLLSNLLNTKLLKVSRMAQKFLKRLPQNASESNGGLDENVLKSEVELLGASGERLGSDGEDSEKDLYPI</sequence>
<keyword evidence="4" id="KW-1185">Reference proteome</keyword>
<dbReference type="PROSITE" id="PS50802">
    <property type="entry name" value="OTU"/>
    <property type="match status" value="1"/>
</dbReference>
<proteinExistence type="predicted"/>
<dbReference type="Gene3D" id="3.90.70.80">
    <property type="match status" value="1"/>
</dbReference>